<dbReference type="EMBL" id="GBXM01066700">
    <property type="protein sequence ID" value="JAH41877.1"/>
    <property type="molecule type" value="Transcribed_RNA"/>
</dbReference>
<name>A0A0E9SKY4_ANGAN</name>
<proteinExistence type="predicted"/>
<protein>
    <submittedName>
        <fullName evidence="1">Uncharacterized protein</fullName>
    </submittedName>
</protein>
<reference evidence="1" key="1">
    <citation type="submission" date="2014-11" db="EMBL/GenBank/DDBJ databases">
        <authorList>
            <person name="Amaro Gonzalez C."/>
        </authorList>
    </citation>
    <scope>NUCLEOTIDE SEQUENCE</scope>
</reference>
<dbReference type="AlphaFoldDB" id="A0A0E9SKY4"/>
<evidence type="ECO:0000313" key="1">
    <source>
        <dbReference type="EMBL" id="JAH41877.1"/>
    </source>
</evidence>
<reference evidence="1" key="2">
    <citation type="journal article" date="2015" name="Fish Shellfish Immunol.">
        <title>Early steps in the European eel (Anguilla anguilla)-Vibrio vulnificus interaction in the gills: Role of the RtxA13 toxin.</title>
        <authorList>
            <person name="Callol A."/>
            <person name="Pajuelo D."/>
            <person name="Ebbesson L."/>
            <person name="Teles M."/>
            <person name="MacKenzie S."/>
            <person name="Amaro C."/>
        </authorList>
    </citation>
    <scope>NUCLEOTIDE SEQUENCE</scope>
</reference>
<organism evidence="1">
    <name type="scientific">Anguilla anguilla</name>
    <name type="common">European freshwater eel</name>
    <name type="synonym">Muraena anguilla</name>
    <dbReference type="NCBI Taxonomy" id="7936"/>
    <lineage>
        <taxon>Eukaryota</taxon>
        <taxon>Metazoa</taxon>
        <taxon>Chordata</taxon>
        <taxon>Craniata</taxon>
        <taxon>Vertebrata</taxon>
        <taxon>Euteleostomi</taxon>
        <taxon>Actinopterygii</taxon>
        <taxon>Neopterygii</taxon>
        <taxon>Teleostei</taxon>
        <taxon>Anguilliformes</taxon>
        <taxon>Anguillidae</taxon>
        <taxon>Anguilla</taxon>
    </lineage>
</organism>
<accession>A0A0E9SKY4</accession>
<sequence length="54" mass="6100">MTFVHCSIFFSLIIIANGFHHAVYFRALIDSFVCQKCLSILSVWFCVCACGHSL</sequence>